<comment type="caution">
    <text evidence="8">The sequence shown here is derived from an EMBL/GenBank/DDBJ whole genome shotgun (WGS) entry which is preliminary data.</text>
</comment>
<keyword evidence="5 6" id="KW-0472">Membrane</keyword>
<dbReference type="EMBL" id="DVJP01000042">
    <property type="protein sequence ID" value="HIS76440.1"/>
    <property type="molecule type" value="Genomic_DNA"/>
</dbReference>
<protein>
    <recommendedName>
        <fullName evidence="6">TVP38/TMEM64 family membrane protein</fullName>
    </recommendedName>
</protein>
<dbReference type="Proteomes" id="UP000824002">
    <property type="component" value="Unassembled WGS sequence"/>
</dbReference>
<evidence type="ECO:0000256" key="3">
    <source>
        <dbReference type="ARBA" id="ARBA00022692"/>
    </source>
</evidence>
<comment type="subcellular location">
    <subcellularLocation>
        <location evidence="1 6">Cell membrane</location>
        <topology evidence="1 6">Multi-pass membrane protein</topology>
    </subcellularLocation>
</comment>
<feature type="transmembrane region" description="Helical" evidence="6">
    <location>
        <begin position="133"/>
        <end position="155"/>
    </location>
</feature>
<proteinExistence type="inferred from homology"/>
<evidence type="ECO:0000256" key="6">
    <source>
        <dbReference type="RuleBase" id="RU366058"/>
    </source>
</evidence>
<accession>A0A9D1FNI8</accession>
<reference evidence="8" key="2">
    <citation type="journal article" date="2021" name="PeerJ">
        <title>Extensive microbial diversity within the chicken gut microbiome revealed by metagenomics and culture.</title>
        <authorList>
            <person name="Gilroy R."/>
            <person name="Ravi A."/>
            <person name="Getino M."/>
            <person name="Pursley I."/>
            <person name="Horton D.L."/>
            <person name="Alikhan N.F."/>
            <person name="Baker D."/>
            <person name="Gharbi K."/>
            <person name="Hall N."/>
            <person name="Watson M."/>
            <person name="Adriaenssens E.M."/>
            <person name="Foster-Nyarko E."/>
            <person name="Jarju S."/>
            <person name="Secka A."/>
            <person name="Antonio M."/>
            <person name="Oren A."/>
            <person name="Chaudhuri R.R."/>
            <person name="La Ragione R."/>
            <person name="Hildebrand F."/>
            <person name="Pallen M.J."/>
        </authorList>
    </citation>
    <scope>NUCLEOTIDE SEQUENCE</scope>
    <source>
        <strain evidence="8">CHK199-13235</strain>
    </source>
</reference>
<comment type="similarity">
    <text evidence="6">Belongs to the TVP38/TMEM64 family.</text>
</comment>
<feature type="transmembrane region" description="Helical" evidence="6">
    <location>
        <begin position="48"/>
        <end position="75"/>
    </location>
</feature>
<gene>
    <name evidence="8" type="ORF">IAB51_06455</name>
</gene>
<dbReference type="GO" id="GO:0005886">
    <property type="term" value="C:plasma membrane"/>
    <property type="evidence" value="ECO:0007669"/>
    <property type="project" value="UniProtKB-SubCell"/>
</dbReference>
<feature type="domain" description="VTT" evidence="7">
    <location>
        <begin position="67"/>
        <end position="185"/>
    </location>
</feature>
<reference evidence="8" key="1">
    <citation type="submission" date="2020-10" db="EMBL/GenBank/DDBJ databases">
        <authorList>
            <person name="Gilroy R."/>
        </authorList>
    </citation>
    <scope>NUCLEOTIDE SEQUENCE</scope>
    <source>
        <strain evidence="8">CHK199-13235</strain>
    </source>
</reference>
<dbReference type="AlphaFoldDB" id="A0A9D1FNI8"/>
<evidence type="ECO:0000259" key="7">
    <source>
        <dbReference type="Pfam" id="PF09335"/>
    </source>
</evidence>
<keyword evidence="4 6" id="KW-1133">Transmembrane helix</keyword>
<dbReference type="InterPro" id="IPR015414">
    <property type="entry name" value="TMEM64"/>
</dbReference>
<sequence length="238" mass="26057">MKKLKNSGRLLLQWLPLIAVGVIAAIAFHYRRYFSLDILLSVMPPQPWAAAAALLGLFALKSLSIVFPILVIYALSGLLFPPVFAILVNLAGTAAVLTLPYGLGRLAGTELVEHIFQKYPKAHSLRDFQQHNAWFFSCILRLLGFLPGDVVSMYLGASKQPFWPSLLGGILGMTPAMLAGTFLGDSLGNMSSPLFLVSLGGMVFLSVVSILLYRRHMKRHAENSRSAKENHGGTHQKQ</sequence>
<evidence type="ECO:0000256" key="1">
    <source>
        <dbReference type="ARBA" id="ARBA00004651"/>
    </source>
</evidence>
<keyword evidence="3 6" id="KW-0812">Transmembrane</keyword>
<dbReference type="InterPro" id="IPR032816">
    <property type="entry name" value="VTT_dom"/>
</dbReference>
<feature type="transmembrane region" description="Helical" evidence="6">
    <location>
        <begin position="82"/>
        <end position="103"/>
    </location>
</feature>
<keyword evidence="2 6" id="KW-1003">Cell membrane</keyword>
<evidence type="ECO:0000313" key="9">
    <source>
        <dbReference type="Proteomes" id="UP000824002"/>
    </source>
</evidence>
<evidence type="ECO:0000256" key="5">
    <source>
        <dbReference type="ARBA" id="ARBA00023136"/>
    </source>
</evidence>
<evidence type="ECO:0000313" key="8">
    <source>
        <dbReference type="EMBL" id="HIS76440.1"/>
    </source>
</evidence>
<dbReference type="PANTHER" id="PTHR12677:SF59">
    <property type="entry name" value="GOLGI APPARATUS MEMBRANE PROTEIN TVP38-RELATED"/>
    <property type="match status" value="1"/>
</dbReference>
<organism evidence="8 9">
    <name type="scientific">Candidatus Merdivicinus excrementipullorum</name>
    <dbReference type="NCBI Taxonomy" id="2840867"/>
    <lineage>
        <taxon>Bacteria</taxon>
        <taxon>Bacillati</taxon>
        <taxon>Bacillota</taxon>
        <taxon>Clostridia</taxon>
        <taxon>Eubacteriales</taxon>
        <taxon>Oscillospiraceae</taxon>
        <taxon>Oscillospiraceae incertae sedis</taxon>
        <taxon>Candidatus Merdivicinus</taxon>
    </lineage>
</organism>
<dbReference type="Pfam" id="PF09335">
    <property type="entry name" value="VTT_dom"/>
    <property type="match status" value="1"/>
</dbReference>
<evidence type="ECO:0000256" key="4">
    <source>
        <dbReference type="ARBA" id="ARBA00022989"/>
    </source>
</evidence>
<name>A0A9D1FNI8_9FIRM</name>
<dbReference type="PANTHER" id="PTHR12677">
    <property type="entry name" value="GOLGI APPARATUS MEMBRANE PROTEIN TVP38-RELATED"/>
    <property type="match status" value="1"/>
</dbReference>
<evidence type="ECO:0000256" key="2">
    <source>
        <dbReference type="ARBA" id="ARBA00022475"/>
    </source>
</evidence>
<feature type="transmembrane region" description="Helical" evidence="6">
    <location>
        <begin position="194"/>
        <end position="213"/>
    </location>
</feature>
<feature type="transmembrane region" description="Helical" evidence="6">
    <location>
        <begin position="162"/>
        <end position="182"/>
    </location>
</feature>